<protein>
    <submittedName>
        <fullName evidence="1">Uncharacterized protein</fullName>
    </submittedName>
</protein>
<reference evidence="1 2" key="1">
    <citation type="journal article" date="2019" name="Sci. Rep.">
        <title>Orb-weaving spider Araneus ventricosus genome elucidates the spidroin gene catalogue.</title>
        <authorList>
            <person name="Kono N."/>
            <person name="Nakamura H."/>
            <person name="Ohtoshi R."/>
            <person name="Moran D.A.P."/>
            <person name="Shinohara A."/>
            <person name="Yoshida Y."/>
            <person name="Fujiwara M."/>
            <person name="Mori M."/>
            <person name="Tomita M."/>
            <person name="Arakawa K."/>
        </authorList>
    </citation>
    <scope>NUCLEOTIDE SEQUENCE [LARGE SCALE GENOMIC DNA]</scope>
</reference>
<dbReference type="AlphaFoldDB" id="A0A4Y2NKX1"/>
<accession>A0A4Y2NKX1</accession>
<dbReference type="Proteomes" id="UP000499080">
    <property type="component" value="Unassembled WGS sequence"/>
</dbReference>
<name>A0A4Y2NKX1_ARAVE</name>
<dbReference type="EMBL" id="BGPR01009308">
    <property type="protein sequence ID" value="GBN39210.1"/>
    <property type="molecule type" value="Genomic_DNA"/>
</dbReference>
<gene>
    <name evidence="1" type="ORF">AVEN_24065_1</name>
</gene>
<dbReference type="OrthoDB" id="415822at2759"/>
<comment type="caution">
    <text evidence="1">The sequence shown here is derived from an EMBL/GenBank/DDBJ whole genome shotgun (WGS) entry which is preliminary data.</text>
</comment>
<proteinExistence type="predicted"/>
<evidence type="ECO:0000313" key="2">
    <source>
        <dbReference type="Proteomes" id="UP000499080"/>
    </source>
</evidence>
<sequence>MASEMIENNTIDDAVSLVTKTIIDEANDYIPRSKEFGMSRGAVYVVRCAPDIATSNGRWIEFNFRASLAVGERPHTLTFSLQPSYRGFCGVSGKSPNWILRSF</sequence>
<organism evidence="1 2">
    <name type="scientific">Araneus ventricosus</name>
    <name type="common">Orbweaver spider</name>
    <name type="synonym">Epeira ventricosa</name>
    <dbReference type="NCBI Taxonomy" id="182803"/>
    <lineage>
        <taxon>Eukaryota</taxon>
        <taxon>Metazoa</taxon>
        <taxon>Ecdysozoa</taxon>
        <taxon>Arthropoda</taxon>
        <taxon>Chelicerata</taxon>
        <taxon>Arachnida</taxon>
        <taxon>Araneae</taxon>
        <taxon>Araneomorphae</taxon>
        <taxon>Entelegynae</taxon>
        <taxon>Araneoidea</taxon>
        <taxon>Araneidae</taxon>
        <taxon>Araneus</taxon>
    </lineage>
</organism>
<evidence type="ECO:0000313" key="1">
    <source>
        <dbReference type="EMBL" id="GBN39210.1"/>
    </source>
</evidence>
<keyword evidence="2" id="KW-1185">Reference proteome</keyword>